<keyword evidence="1" id="KW-0472">Membrane</keyword>
<accession>A0AAV1KCU1</accession>
<keyword evidence="1" id="KW-0812">Transmembrane</keyword>
<evidence type="ECO:0000313" key="3">
    <source>
        <dbReference type="Proteomes" id="UP001314205"/>
    </source>
</evidence>
<evidence type="ECO:0000313" key="2">
    <source>
        <dbReference type="EMBL" id="CAK1580159.1"/>
    </source>
</evidence>
<sequence length="222" mass="25516">METKMTVIISPLCWSNPKFLFRKSRIRLVFLIIDLSLSCLSFPKFFNGVLSPLLFAIFINSINLCTDNVYELICEDSSNNRKKLFEKALFYAKYGKVLYILQEELNELPELSQDLSSLNRHYMKMISFLYARSLNSLIESISTLPDWKHVPNTIILDNLNGYCNKNNLHKACGIVALLLDTVQSCSNTLNKKCQLYISVDKQAVGEGYCTLLQEMYLLKIVK</sequence>
<dbReference type="EMBL" id="CAVLGL010000013">
    <property type="protein sequence ID" value="CAK1580159.1"/>
    <property type="molecule type" value="Genomic_DNA"/>
</dbReference>
<organism evidence="2 3">
    <name type="scientific">Parnassius mnemosyne</name>
    <name type="common">clouded apollo</name>
    <dbReference type="NCBI Taxonomy" id="213953"/>
    <lineage>
        <taxon>Eukaryota</taxon>
        <taxon>Metazoa</taxon>
        <taxon>Ecdysozoa</taxon>
        <taxon>Arthropoda</taxon>
        <taxon>Hexapoda</taxon>
        <taxon>Insecta</taxon>
        <taxon>Pterygota</taxon>
        <taxon>Neoptera</taxon>
        <taxon>Endopterygota</taxon>
        <taxon>Lepidoptera</taxon>
        <taxon>Glossata</taxon>
        <taxon>Ditrysia</taxon>
        <taxon>Papilionoidea</taxon>
        <taxon>Papilionidae</taxon>
        <taxon>Parnassiinae</taxon>
        <taxon>Parnassini</taxon>
        <taxon>Parnassius</taxon>
        <taxon>Driopa</taxon>
    </lineage>
</organism>
<proteinExistence type="predicted"/>
<dbReference type="AlphaFoldDB" id="A0AAV1KCU1"/>
<keyword evidence="3" id="KW-1185">Reference proteome</keyword>
<gene>
    <name evidence="2" type="ORF">PARMNEM_LOCUS2003</name>
</gene>
<feature type="transmembrane region" description="Helical" evidence="1">
    <location>
        <begin position="28"/>
        <end position="46"/>
    </location>
</feature>
<keyword evidence="1" id="KW-1133">Transmembrane helix</keyword>
<evidence type="ECO:0000256" key="1">
    <source>
        <dbReference type="SAM" id="Phobius"/>
    </source>
</evidence>
<comment type="caution">
    <text evidence="2">The sequence shown here is derived from an EMBL/GenBank/DDBJ whole genome shotgun (WGS) entry which is preliminary data.</text>
</comment>
<dbReference type="Proteomes" id="UP001314205">
    <property type="component" value="Unassembled WGS sequence"/>
</dbReference>
<name>A0AAV1KCU1_9NEOP</name>
<protein>
    <submittedName>
        <fullName evidence="2">Uncharacterized protein</fullName>
    </submittedName>
</protein>
<reference evidence="2 3" key="1">
    <citation type="submission" date="2023-11" db="EMBL/GenBank/DDBJ databases">
        <authorList>
            <person name="Hedman E."/>
            <person name="Englund M."/>
            <person name="Stromberg M."/>
            <person name="Nyberg Akerstrom W."/>
            <person name="Nylinder S."/>
            <person name="Jareborg N."/>
            <person name="Kallberg Y."/>
            <person name="Kronander E."/>
        </authorList>
    </citation>
    <scope>NUCLEOTIDE SEQUENCE [LARGE SCALE GENOMIC DNA]</scope>
</reference>